<dbReference type="EMBL" id="CP053564">
    <property type="protein sequence ID" value="QJY46508.1"/>
    <property type="molecule type" value="Genomic_DNA"/>
</dbReference>
<dbReference type="InterPro" id="IPR036689">
    <property type="entry name" value="ESAT-6-like_sf"/>
</dbReference>
<comment type="similarity">
    <text evidence="1">Belongs to the WXG100 family.</text>
</comment>
<proteinExistence type="inferred from homology"/>
<dbReference type="InterPro" id="IPR010310">
    <property type="entry name" value="T7SS_ESAT-6-like"/>
</dbReference>
<evidence type="ECO:0000256" key="1">
    <source>
        <dbReference type="RuleBase" id="RU362001"/>
    </source>
</evidence>
<gene>
    <name evidence="2" type="ORF">HOP40_12375</name>
</gene>
<dbReference type="Gene3D" id="1.10.287.1060">
    <property type="entry name" value="ESAT-6-like"/>
    <property type="match status" value="1"/>
</dbReference>
<dbReference type="RefSeq" id="WP_172157844.1">
    <property type="nucleotide sequence ID" value="NZ_CP053564.1"/>
</dbReference>
<dbReference type="NCBIfam" id="TIGR03930">
    <property type="entry name" value="WXG100_ESAT6"/>
    <property type="match status" value="1"/>
</dbReference>
<name>A0A6M6JEX3_9PSEU</name>
<dbReference type="KEGG" id="pbro:HOP40_12375"/>
<evidence type="ECO:0000313" key="2">
    <source>
        <dbReference type="EMBL" id="QJY46508.1"/>
    </source>
</evidence>
<organism evidence="2 3">
    <name type="scientific">Pseudonocardia broussonetiae</name>
    <dbReference type="NCBI Taxonomy" id="2736640"/>
    <lineage>
        <taxon>Bacteria</taxon>
        <taxon>Bacillati</taxon>
        <taxon>Actinomycetota</taxon>
        <taxon>Actinomycetes</taxon>
        <taxon>Pseudonocardiales</taxon>
        <taxon>Pseudonocardiaceae</taxon>
        <taxon>Pseudonocardia</taxon>
    </lineage>
</organism>
<evidence type="ECO:0000313" key="3">
    <source>
        <dbReference type="Proteomes" id="UP000505377"/>
    </source>
</evidence>
<dbReference type="AlphaFoldDB" id="A0A6M6JEX3"/>
<accession>A0A6M6JEX3</accession>
<dbReference type="Pfam" id="PF06013">
    <property type="entry name" value="WXG100"/>
    <property type="match status" value="1"/>
</dbReference>
<dbReference type="SUPFAM" id="SSF140453">
    <property type="entry name" value="EsxAB dimer-like"/>
    <property type="match status" value="1"/>
</dbReference>
<protein>
    <recommendedName>
        <fullName evidence="1">ESAT-6-like protein</fullName>
    </recommendedName>
</protein>
<reference evidence="2 3" key="1">
    <citation type="submission" date="2020-05" db="EMBL/GenBank/DDBJ databases">
        <authorList>
            <person name="Mo P."/>
        </authorList>
    </citation>
    <scope>NUCLEOTIDE SEQUENCE [LARGE SCALE GENOMIC DNA]</scope>
    <source>
        <strain evidence="2 3">Gen01</strain>
    </source>
</reference>
<keyword evidence="3" id="KW-1185">Reference proteome</keyword>
<dbReference type="Proteomes" id="UP000505377">
    <property type="component" value="Chromosome"/>
</dbReference>
<sequence length="95" mass="10543">MAEIKVGFGALATAQEDIRATTKRMHDRLAELEAGLRPVAATWQGEAALFYREKQREWDDAAVGIAAVLDRIGRAVGAANENYQQVEARNRSLWT</sequence>